<evidence type="ECO:0000313" key="2">
    <source>
        <dbReference type="Proteomes" id="UP000016566"/>
    </source>
</evidence>
<accession>U3AQW2</accession>
<gene>
    <name evidence="1" type="ORF">MBELCI_3180</name>
</gene>
<dbReference type="EMBL" id="BATB01000063">
    <property type="protein sequence ID" value="GAD57128.1"/>
    <property type="molecule type" value="Genomic_DNA"/>
</dbReference>
<protein>
    <submittedName>
        <fullName evidence="1">Uncharacterized protein</fullName>
    </submittedName>
</protein>
<comment type="caution">
    <text evidence="1">The sequence shown here is derived from an EMBL/GenBank/DDBJ whole genome shotgun (WGS) entry which is preliminary data.</text>
</comment>
<sequence length="57" mass="6301">MDQFVGELCHQTAQTACSEFGGHCRPVRDGRFAADYATRTPTQQSWPGGTARACRRL</sequence>
<reference evidence="1" key="1">
    <citation type="journal article" date="2013" name="Genome Announc.">
        <title>Draft Genome Sequence of Loktanella cinnabarina LL-001T, Isolated from Deep-Sea Floor Sediment.</title>
        <authorList>
            <person name="Nishi S."/>
            <person name="Tsubouchi T."/>
            <person name="Takaki Y."/>
            <person name="Koyanagi R."/>
            <person name="Satoh N."/>
            <person name="Maruyama T."/>
            <person name="Hatada Y."/>
        </authorList>
    </citation>
    <scope>NUCLEOTIDE SEQUENCE [LARGE SCALE GENOMIC DNA]</scope>
    <source>
        <strain evidence="1">LL-001</strain>
    </source>
</reference>
<dbReference type="Proteomes" id="UP000016566">
    <property type="component" value="Unassembled WGS sequence"/>
</dbReference>
<name>U3AQW2_9RHOB</name>
<evidence type="ECO:0000313" key="1">
    <source>
        <dbReference type="EMBL" id="GAD57128.1"/>
    </source>
</evidence>
<organism evidence="1 2">
    <name type="scientific">Limimaricola cinnabarinus LL-001</name>
    <dbReference type="NCBI Taxonomy" id="1337093"/>
    <lineage>
        <taxon>Bacteria</taxon>
        <taxon>Pseudomonadati</taxon>
        <taxon>Pseudomonadota</taxon>
        <taxon>Alphaproteobacteria</taxon>
        <taxon>Rhodobacterales</taxon>
        <taxon>Paracoccaceae</taxon>
        <taxon>Limimaricola</taxon>
    </lineage>
</organism>
<keyword evidence="2" id="KW-1185">Reference proteome</keyword>
<dbReference type="AlphaFoldDB" id="U3AQW2"/>
<proteinExistence type="predicted"/>